<evidence type="ECO:0000313" key="1">
    <source>
        <dbReference type="EMBL" id="GGN48078.1"/>
    </source>
</evidence>
<reference evidence="1 2" key="1">
    <citation type="journal article" date="2014" name="Int. J. Syst. Evol. Microbiol.">
        <title>Complete genome sequence of Corynebacterium casei LMG S-19264T (=DSM 44701T), isolated from a smear-ripened cheese.</title>
        <authorList>
            <consortium name="US DOE Joint Genome Institute (JGI-PGF)"/>
            <person name="Walter F."/>
            <person name="Albersmeier A."/>
            <person name="Kalinowski J."/>
            <person name="Ruckert C."/>
        </authorList>
    </citation>
    <scope>NUCLEOTIDE SEQUENCE [LARGE SCALE GENOMIC DNA]</scope>
    <source>
        <strain evidence="1 2">CGMCC 4.7111</strain>
    </source>
</reference>
<sequence length="66" mass="7325">MEGIWGGLTESECRLVPAANGGGTDAGFRLARRLRAVLSRNLYGEGTQIIKPTAHEYQEITSRHRR</sequence>
<gene>
    <name evidence="1" type="ORF">GCM10011579_000360</name>
</gene>
<dbReference type="RefSeq" id="WP_189184654.1">
    <property type="nucleotide sequence ID" value="NZ_BMMM01000001.1"/>
</dbReference>
<organism evidence="1 2">
    <name type="scientific">Streptomyces albiflavescens</name>
    <dbReference type="NCBI Taxonomy" id="1623582"/>
    <lineage>
        <taxon>Bacteria</taxon>
        <taxon>Bacillati</taxon>
        <taxon>Actinomycetota</taxon>
        <taxon>Actinomycetes</taxon>
        <taxon>Kitasatosporales</taxon>
        <taxon>Streptomycetaceae</taxon>
        <taxon>Streptomyces</taxon>
    </lineage>
</organism>
<proteinExistence type="predicted"/>
<name>A0A918CY94_9ACTN</name>
<keyword evidence="2" id="KW-1185">Reference proteome</keyword>
<dbReference type="Proteomes" id="UP000600365">
    <property type="component" value="Unassembled WGS sequence"/>
</dbReference>
<protein>
    <submittedName>
        <fullName evidence="1">Uncharacterized protein</fullName>
    </submittedName>
</protein>
<dbReference type="AlphaFoldDB" id="A0A918CY94"/>
<accession>A0A918CY94</accession>
<evidence type="ECO:0000313" key="2">
    <source>
        <dbReference type="Proteomes" id="UP000600365"/>
    </source>
</evidence>
<comment type="caution">
    <text evidence="1">The sequence shown here is derived from an EMBL/GenBank/DDBJ whole genome shotgun (WGS) entry which is preliminary data.</text>
</comment>
<dbReference type="EMBL" id="BMMM01000001">
    <property type="protein sequence ID" value="GGN48078.1"/>
    <property type="molecule type" value="Genomic_DNA"/>
</dbReference>